<feature type="region of interest" description="Disordered" evidence="1">
    <location>
        <begin position="379"/>
        <end position="439"/>
    </location>
</feature>
<feature type="signal peptide" evidence="2">
    <location>
        <begin position="1"/>
        <end position="20"/>
    </location>
</feature>
<dbReference type="PROSITE" id="PS51762">
    <property type="entry name" value="GH16_2"/>
    <property type="match status" value="1"/>
</dbReference>
<dbReference type="InterPro" id="IPR050546">
    <property type="entry name" value="Glycosyl_Hydrlase_16"/>
</dbReference>
<feature type="compositionally biased region" description="Basic residues" evidence="1">
    <location>
        <begin position="421"/>
        <end position="439"/>
    </location>
</feature>
<sequence>MYFSTLITTSVAFLGTTGWAGYVLQDDYFANDAFFDQFTFWETADPTKGFVSYQAAGAAASANLTSSPSGSIYMGVDSENNTPNGRPSVRITSKKTYSEGLVVVDIKHMPGGICGTWPAFWLVGPNWPNGGEIDILEGVNEQTSNDVTLHTGPGCSVSNTGSFTGQMTSTTCASSGDNNTGCQIASGNTASYGAGFNAGGGGVYAMEWTSSGIAVYFFPRNSIPSDVLGDSPNPSGWGTPMAHFTGDCDFTSSFTDQQIVFDTTFCGDWAGNTWSSSSCASKAQTCNAYVQNNPSAFQEAYWTVNALKVYSNNGQSAAESVAPSSAVTATSTSVVYVTQPSSTAAPTTFAVSTTAAAPTTSDGDYAPVVGSGGAIGWNEPATSSAAQASPTGPGWFQSGPGGAIGSWGKRDDEDEHEVRRDRHARHLKSHIRRHGGKRM</sequence>
<reference evidence="4 5" key="1">
    <citation type="journal article" date="2023" name="G3 (Bethesda)">
        <title>A chromosome-level genome assembly of Zasmidium syzygii isolated from banana leaves.</title>
        <authorList>
            <person name="van Westerhoven A.C."/>
            <person name="Mehrabi R."/>
            <person name="Talebi R."/>
            <person name="Steentjes M.B.F."/>
            <person name="Corcolon B."/>
            <person name="Chong P.A."/>
            <person name="Kema G.H.J."/>
            <person name="Seidl M.F."/>
        </authorList>
    </citation>
    <scope>NUCLEOTIDE SEQUENCE [LARGE SCALE GENOMIC DNA]</scope>
    <source>
        <strain evidence="4 5">P124</strain>
    </source>
</reference>
<name>A0ABR0EBH8_ZASCE</name>
<dbReference type="InterPro" id="IPR013320">
    <property type="entry name" value="ConA-like_dom_sf"/>
</dbReference>
<dbReference type="Gene3D" id="2.60.120.200">
    <property type="match status" value="1"/>
</dbReference>
<dbReference type="PANTHER" id="PTHR10963">
    <property type="entry name" value="GLYCOSYL HYDROLASE-RELATED"/>
    <property type="match status" value="1"/>
</dbReference>
<evidence type="ECO:0000313" key="5">
    <source>
        <dbReference type="Proteomes" id="UP001305779"/>
    </source>
</evidence>
<dbReference type="CDD" id="cd02181">
    <property type="entry name" value="GH16_fungal_Lam16A_glucanase"/>
    <property type="match status" value="1"/>
</dbReference>
<evidence type="ECO:0000259" key="3">
    <source>
        <dbReference type="PROSITE" id="PS51762"/>
    </source>
</evidence>
<comment type="caution">
    <text evidence="4">The sequence shown here is derived from an EMBL/GenBank/DDBJ whole genome shotgun (WGS) entry which is preliminary data.</text>
</comment>
<dbReference type="InterPro" id="IPR000757">
    <property type="entry name" value="Beta-glucanase-like"/>
</dbReference>
<protein>
    <recommendedName>
        <fullName evidence="3">GH16 domain-containing protein</fullName>
    </recommendedName>
</protein>
<gene>
    <name evidence="4" type="ORF">PRZ48_009354</name>
</gene>
<dbReference type="Pfam" id="PF26113">
    <property type="entry name" value="GH16_XgeA"/>
    <property type="match status" value="1"/>
</dbReference>
<organism evidence="4 5">
    <name type="scientific">Zasmidium cellare</name>
    <name type="common">Wine cellar mold</name>
    <name type="synonym">Racodium cellare</name>
    <dbReference type="NCBI Taxonomy" id="395010"/>
    <lineage>
        <taxon>Eukaryota</taxon>
        <taxon>Fungi</taxon>
        <taxon>Dikarya</taxon>
        <taxon>Ascomycota</taxon>
        <taxon>Pezizomycotina</taxon>
        <taxon>Dothideomycetes</taxon>
        <taxon>Dothideomycetidae</taxon>
        <taxon>Mycosphaerellales</taxon>
        <taxon>Mycosphaerellaceae</taxon>
        <taxon>Zasmidium</taxon>
    </lineage>
</organism>
<dbReference type="SUPFAM" id="SSF49899">
    <property type="entry name" value="Concanavalin A-like lectins/glucanases"/>
    <property type="match status" value="1"/>
</dbReference>
<feature type="domain" description="GH16" evidence="3">
    <location>
        <begin position="17"/>
        <end position="278"/>
    </location>
</feature>
<evidence type="ECO:0000256" key="2">
    <source>
        <dbReference type="SAM" id="SignalP"/>
    </source>
</evidence>
<dbReference type="EMBL" id="JAXOVC010000007">
    <property type="protein sequence ID" value="KAK4498844.1"/>
    <property type="molecule type" value="Genomic_DNA"/>
</dbReference>
<feature type="compositionally biased region" description="Low complexity" evidence="1">
    <location>
        <begin position="380"/>
        <end position="394"/>
    </location>
</feature>
<keyword evidence="2" id="KW-0732">Signal</keyword>
<evidence type="ECO:0000313" key="4">
    <source>
        <dbReference type="EMBL" id="KAK4498844.1"/>
    </source>
</evidence>
<proteinExistence type="predicted"/>
<feature type="chain" id="PRO_5046105048" description="GH16 domain-containing protein" evidence="2">
    <location>
        <begin position="21"/>
        <end position="439"/>
    </location>
</feature>
<dbReference type="PANTHER" id="PTHR10963:SF24">
    <property type="entry name" value="GLYCOSIDASE C21B10.07-RELATED"/>
    <property type="match status" value="1"/>
</dbReference>
<accession>A0ABR0EBH8</accession>
<keyword evidence="5" id="KW-1185">Reference proteome</keyword>
<feature type="compositionally biased region" description="Basic and acidic residues" evidence="1">
    <location>
        <begin position="408"/>
        <end position="420"/>
    </location>
</feature>
<dbReference type="Proteomes" id="UP001305779">
    <property type="component" value="Unassembled WGS sequence"/>
</dbReference>
<evidence type="ECO:0000256" key="1">
    <source>
        <dbReference type="SAM" id="MobiDB-lite"/>
    </source>
</evidence>